<evidence type="ECO:0000313" key="2">
    <source>
        <dbReference type="EMBL" id="CAF1680162.1"/>
    </source>
</evidence>
<gene>
    <name evidence="2" type="ORF">JXQ802_LOCUS59033</name>
    <name evidence="1" type="ORF">PYM288_LOCUS42382</name>
</gene>
<feature type="non-terminal residue" evidence="1">
    <location>
        <position position="44"/>
    </location>
</feature>
<name>A0A815YCZ3_9BILA</name>
<evidence type="ECO:0000313" key="3">
    <source>
        <dbReference type="Proteomes" id="UP000663854"/>
    </source>
</evidence>
<comment type="caution">
    <text evidence="1">The sequence shown here is derived from an EMBL/GenBank/DDBJ whole genome shotgun (WGS) entry which is preliminary data.</text>
</comment>
<proteinExistence type="predicted"/>
<dbReference type="EMBL" id="CAJNOH010016014">
    <property type="protein sequence ID" value="CAF1568222.1"/>
    <property type="molecule type" value="Genomic_DNA"/>
</dbReference>
<evidence type="ECO:0000313" key="1">
    <source>
        <dbReference type="EMBL" id="CAF1568222.1"/>
    </source>
</evidence>
<dbReference type="Proteomes" id="UP000663854">
    <property type="component" value="Unassembled WGS sequence"/>
</dbReference>
<accession>A0A815YCZ3</accession>
<reference evidence="1" key="1">
    <citation type="submission" date="2021-02" db="EMBL/GenBank/DDBJ databases">
        <authorList>
            <person name="Nowell W R."/>
        </authorList>
    </citation>
    <scope>NUCLEOTIDE SEQUENCE</scope>
</reference>
<dbReference type="AlphaFoldDB" id="A0A815YCZ3"/>
<protein>
    <submittedName>
        <fullName evidence="1">Uncharacterized protein</fullName>
    </submittedName>
</protein>
<dbReference type="Proteomes" id="UP000663870">
    <property type="component" value="Unassembled WGS sequence"/>
</dbReference>
<evidence type="ECO:0000313" key="4">
    <source>
        <dbReference type="Proteomes" id="UP000663870"/>
    </source>
</evidence>
<organism evidence="1 3">
    <name type="scientific">Rotaria sordida</name>
    <dbReference type="NCBI Taxonomy" id="392033"/>
    <lineage>
        <taxon>Eukaryota</taxon>
        <taxon>Metazoa</taxon>
        <taxon>Spiralia</taxon>
        <taxon>Gnathifera</taxon>
        <taxon>Rotifera</taxon>
        <taxon>Eurotatoria</taxon>
        <taxon>Bdelloidea</taxon>
        <taxon>Philodinida</taxon>
        <taxon>Philodinidae</taxon>
        <taxon>Rotaria</taxon>
    </lineage>
</organism>
<dbReference type="EMBL" id="CAJNOL010017955">
    <property type="protein sequence ID" value="CAF1680162.1"/>
    <property type="molecule type" value="Genomic_DNA"/>
</dbReference>
<sequence>MSDKFVPYHLCDINNTPAHLDDNQKSNWISAAKKGEEKLSISTI</sequence>
<keyword evidence="4" id="KW-1185">Reference proteome</keyword>